<protein>
    <submittedName>
        <fullName evidence="2">Initiation factor 4E</fullName>
    </submittedName>
</protein>
<dbReference type="Pfam" id="PF01652">
    <property type="entry name" value="IF4E"/>
    <property type="match status" value="1"/>
</dbReference>
<keyword evidence="1 2" id="KW-0396">Initiation factor</keyword>
<proteinExistence type="inferred from homology"/>
<dbReference type="InterPro" id="IPR001040">
    <property type="entry name" value="TIF_eIF_4E"/>
</dbReference>
<evidence type="ECO:0000313" key="2">
    <source>
        <dbReference type="EMBL" id="QFG74655.1"/>
    </source>
</evidence>
<comment type="similarity">
    <text evidence="1">Belongs to the eukaryotic initiation factor 4E family.</text>
</comment>
<keyword evidence="1" id="KW-0648">Protein biosynthesis</keyword>
<dbReference type="GO" id="GO:0000340">
    <property type="term" value="F:RNA 7-methylguanosine cap binding"/>
    <property type="evidence" value="ECO:0007669"/>
    <property type="project" value="TreeGrafter"/>
</dbReference>
<dbReference type="InterPro" id="IPR023398">
    <property type="entry name" value="TIF_eIF4e-like"/>
</dbReference>
<dbReference type="EMBL" id="MN448289">
    <property type="protein sequence ID" value="QFG74655.1"/>
    <property type="molecule type" value="Genomic_DNA"/>
</dbReference>
<name>A0A5J6VKM7_9VIRU</name>
<accession>A0A5J6VKM7</accession>
<dbReference type="SUPFAM" id="SSF55418">
    <property type="entry name" value="eIF4e-like"/>
    <property type="match status" value="1"/>
</dbReference>
<dbReference type="Gene3D" id="3.30.760.10">
    <property type="entry name" value="RNA Cap, Translation Initiation Factor Eif4e"/>
    <property type="match status" value="1"/>
</dbReference>
<reference evidence="2" key="1">
    <citation type="journal article" date="2019" name="Philos. Trans. R. Soc. Lond., B, Biol. Sci.">
        <title>Targeted metagenomic recovery of four divergent viruses reveals shared and distinctive characteristics of giant viruses of marine eukaryotes.</title>
        <authorList>
            <person name="Needham D.M."/>
            <person name="Poirier C."/>
            <person name="Hehenberger E."/>
            <person name="Jimenez V."/>
            <person name="Swalwell J.E."/>
            <person name="Santoro A.E."/>
            <person name="Worden A.Z."/>
        </authorList>
    </citation>
    <scope>NUCLEOTIDE SEQUENCE</scope>
    <source>
        <strain evidence="2">MPacV-611</strain>
    </source>
</reference>
<dbReference type="PANTHER" id="PTHR11960">
    <property type="entry name" value="EUKARYOTIC TRANSLATION INITIATION FACTOR 4E RELATED"/>
    <property type="match status" value="1"/>
</dbReference>
<organism evidence="2">
    <name type="scientific">Megaviridae environmental sample</name>
    <dbReference type="NCBI Taxonomy" id="1737588"/>
    <lineage>
        <taxon>Viruses</taxon>
        <taxon>Varidnaviria</taxon>
        <taxon>Bamfordvirae</taxon>
        <taxon>Nucleocytoviricota</taxon>
        <taxon>Megaviricetes</taxon>
        <taxon>Imitervirales</taxon>
        <taxon>Mimiviridae</taxon>
        <taxon>environmental samples</taxon>
    </lineage>
</organism>
<keyword evidence="1" id="KW-0694">RNA-binding</keyword>
<evidence type="ECO:0000256" key="1">
    <source>
        <dbReference type="RuleBase" id="RU004374"/>
    </source>
</evidence>
<sequence length="164" mass="19613">MEIKNFNLNDSYNMWYHSDKNNWTIKGFKNILEIKNTMLLWQIINNWNIFINSNKHLFIMKNNIKPIWEDKPNSNGGCWSFKINHSIVLNVFEKLFINFVGKNILKSYDNDDINGISLCKKKNNYFVIKLWNTNSEFKSIEYLNDHIIDLSNEEIIYISHLVNT</sequence>